<evidence type="ECO:0000256" key="1">
    <source>
        <dbReference type="ARBA" id="ARBA00004141"/>
    </source>
</evidence>
<comment type="subcellular location">
    <subcellularLocation>
        <location evidence="1">Membrane</location>
        <topology evidence="1">Multi-pass membrane protein</topology>
    </subcellularLocation>
</comment>
<dbReference type="InterPro" id="IPR058533">
    <property type="entry name" value="Cation_efflux_TM"/>
</dbReference>
<dbReference type="SUPFAM" id="SSF161111">
    <property type="entry name" value="Cation efflux protein transmembrane domain-like"/>
    <property type="match status" value="1"/>
</dbReference>
<evidence type="ECO:0000313" key="10">
    <source>
        <dbReference type="EMBL" id="RGB74725.1"/>
    </source>
</evidence>
<evidence type="ECO:0000259" key="8">
    <source>
        <dbReference type="Pfam" id="PF01545"/>
    </source>
</evidence>
<feature type="transmembrane region" description="Helical" evidence="7">
    <location>
        <begin position="130"/>
        <end position="151"/>
    </location>
</feature>
<dbReference type="AlphaFoldDB" id="A0A3E2TFU1"/>
<name>A0A3E2TFU1_9FIRM</name>
<dbReference type="InterPro" id="IPR027470">
    <property type="entry name" value="Cation_efflux_CTD"/>
</dbReference>
<reference evidence="10 11" key="1">
    <citation type="submission" date="2018-08" db="EMBL/GenBank/DDBJ databases">
        <title>A genome reference for cultivated species of the human gut microbiota.</title>
        <authorList>
            <person name="Zou Y."/>
            <person name="Xue W."/>
            <person name="Luo G."/>
        </authorList>
    </citation>
    <scope>NUCLEOTIDE SEQUENCE [LARGE SCALE GENOMIC DNA]</scope>
    <source>
        <strain evidence="10 11">OF01-3</strain>
    </source>
</reference>
<comment type="caution">
    <text evidence="10">The sequence shown here is derived from an EMBL/GenBank/DDBJ whole genome shotgun (WGS) entry which is preliminary data.</text>
</comment>
<keyword evidence="4 7" id="KW-0812">Transmembrane</keyword>
<dbReference type="Gene3D" id="3.30.70.1350">
    <property type="entry name" value="Cation efflux protein, cytoplasmic domain"/>
    <property type="match status" value="1"/>
</dbReference>
<evidence type="ECO:0000259" key="9">
    <source>
        <dbReference type="Pfam" id="PF16916"/>
    </source>
</evidence>
<evidence type="ECO:0000256" key="3">
    <source>
        <dbReference type="ARBA" id="ARBA00022448"/>
    </source>
</evidence>
<dbReference type="Gene3D" id="1.20.1510.10">
    <property type="entry name" value="Cation efflux protein transmembrane domain"/>
    <property type="match status" value="1"/>
</dbReference>
<dbReference type="GO" id="GO:0016020">
    <property type="term" value="C:membrane"/>
    <property type="evidence" value="ECO:0007669"/>
    <property type="project" value="UniProtKB-SubCell"/>
</dbReference>
<dbReference type="InterPro" id="IPR050291">
    <property type="entry name" value="CDF_Transporter"/>
</dbReference>
<feature type="transmembrane region" description="Helical" evidence="7">
    <location>
        <begin position="98"/>
        <end position="118"/>
    </location>
</feature>
<evidence type="ECO:0000256" key="4">
    <source>
        <dbReference type="ARBA" id="ARBA00022692"/>
    </source>
</evidence>
<dbReference type="RefSeq" id="WP_117522221.1">
    <property type="nucleotide sequence ID" value="NZ_QVEU01000009.1"/>
</dbReference>
<dbReference type="OrthoDB" id="9806522at2"/>
<sequence>MFNFFASKFIKDYKNIENPYTRLKLISLSSTIAIIINIILVIFKLSVGYASNSSAIVNDGFNNLSDTVVSLMALFGSKLSQKPADKEHPFGHGRSESIISLLVGILIMYVGAKLFINALHHYALEDQTEFNLIAILVLILSIVAKFYIYFLNKRLYNQLDSDLNFGVMVDARNDILATTGIIIGAILESKFNIRVDALMGLILACFVFKPGLDLFKDSIEYLIGQRVDPEIEKKVGDILMDNNFIVGYHNLHIHEYGKGHLDGSVDVEISQNLSLLVAHQLITNIQKEVKDKVGLNLSIHLDPTYTILIDEEIDKQIKQLEKQAKNDYEDF</sequence>
<evidence type="ECO:0000256" key="7">
    <source>
        <dbReference type="SAM" id="Phobius"/>
    </source>
</evidence>
<dbReference type="PANTHER" id="PTHR43840:SF15">
    <property type="entry name" value="MITOCHONDRIAL METAL TRANSPORTER 1-RELATED"/>
    <property type="match status" value="1"/>
</dbReference>
<dbReference type="InterPro" id="IPR002524">
    <property type="entry name" value="Cation_efflux"/>
</dbReference>
<dbReference type="GO" id="GO:0008324">
    <property type="term" value="F:monoatomic cation transmembrane transporter activity"/>
    <property type="evidence" value="ECO:0007669"/>
    <property type="project" value="InterPro"/>
</dbReference>
<keyword evidence="3" id="KW-0813">Transport</keyword>
<dbReference type="FunFam" id="1.20.1510.10:FF:000006">
    <property type="entry name" value="Divalent cation efflux transporter"/>
    <property type="match status" value="1"/>
</dbReference>
<gene>
    <name evidence="10" type="ORF">DXA39_08145</name>
</gene>
<comment type="similarity">
    <text evidence="2">Belongs to the cation diffusion facilitator (CDF) transporter (TC 2.A.4) family.</text>
</comment>
<keyword evidence="6 7" id="KW-0472">Membrane</keyword>
<feature type="transmembrane region" description="Helical" evidence="7">
    <location>
        <begin position="21"/>
        <end position="43"/>
    </location>
</feature>
<feature type="domain" description="Cation efflux protein transmembrane" evidence="8">
    <location>
        <begin position="31"/>
        <end position="223"/>
    </location>
</feature>
<protein>
    <submittedName>
        <fullName evidence="10">Cation transporter</fullName>
    </submittedName>
</protein>
<dbReference type="PANTHER" id="PTHR43840">
    <property type="entry name" value="MITOCHONDRIAL METAL TRANSPORTER 1-RELATED"/>
    <property type="match status" value="1"/>
</dbReference>
<dbReference type="InterPro" id="IPR036837">
    <property type="entry name" value="Cation_efflux_CTD_sf"/>
</dbReference>
<proteinExistence type="inferred from homology"/>
<keyword evidence="5 7" id="KW-1133">Transmembrane helix</keyword>
<feature type="domain" description="Cation efflux protein cytoplasmic" evidence="9">
    <location>
        <begin position="228"/>
        <end position="303"/>
    </location>
</feature>
<dbReference type="NCBIfam" id="TIGR01297">
    <property type="entry name" value="CDF"/>
    <property type="match status" value="1"/>
</dbReference>
<dbReference type="InterPro" id="IPR027469">
    <property type="entry name" value="Cation_efflux_TMD_sf"/>
</dbReference>
<evidence type="ECO:0000313" key="11">
    <source>
        <dbReference type="Proteomes" id="UP000261011"/>
    </source>
</evidence>
<evidence type="ECO:0000256" key="5">
    <source>
        <dbReference type="ARBA" id="ARBA00022989"/>
    </source>
</evidence>
<accession>A0A3E2TFU1</accession>
<keyword evidence="11" id="KW-1185">Reference proteome</keyword>
<dbReference type="SUPFAM" id="SSF160240">
    <property type="entry name" value="Cation efflux protein cytoplasmic domain-like"/>
    <property type="match status" value="1"/>
</dbReference>
<dbReference type="EMBL" id="QVEU01000009">
    <property type="protein sequence ID" value="RGB74725.1"/>
    <property type="molecule type" value="Genomic_DNA"/>
</dbReference>
<evidence type="ECO:0000256" key="6">
    <source>
        <dbReference type="ARBA" id="ARBA00023136"/>
    </source>
</evidence>
<evidence type="ECO:0000256" key="2">
    <source>
        <dbReference type="ARBA" id="ARBA00008114"/>
    </source>
</evidence>
<dbReference type="Pfam" id="PF01545">
    <property type="entry name" value="Cation_efflux"/>
    <property type="match status" value="1"/>
</dbReference>
<organism evidence="10 11">
    <name type="scientific">Anaerococcus nagyae</name>
    <dbReference type="NCBI Taxonomy" id="1755241"/>
    <lineage>
        <taxon>Bacteria</taxon>
        <taxon>Bacillati</taxon>
        <taxon>Bacillota</taxon>
        <taxon>Tissierellia</taxon>
        <taxon>Tissierellales</taxon>
        <taxon>Peptoniphilaceae</taxon>
        <taxon>Anaerococcus</taxon>
    </lineage>
</organism>
<dbReference type="Pfam" id="PF16916">
    <property type="entry name" value="ZT_dimer"/>
    <property type="match status" value="1"/>
</dbReference>
<dbReference type="Proteomes" id="UP000261011">
    <property type="component" value="Unassembled WGS sequence"/>
</dbReference>